<evidence type="ECO:0008006" key="3">
    <source>
        <dbReference type="Google" id="ProtNLM"/>
    </source>
</evidence>
<keyword evidence="2" id="KW-1185">Reference proteome</keyword>
<dbReference type="Gene3D" id="3.40.50.300">
    <property type="entry name" value="P-loop containing nucleotide triphosphate hydrolases"/>
    <property type="match status" value="1"/>
</dbReference>
<name>A0A6P1M2Z5_9BACT</name>
<proteinExistence type="predicted"/>
<dbReference type="SUPFAM" id="SSF52540">
    <property type="entry name" value="P-loop containing nucleoside triphosphate hydrolases"/>
    <property type="match status" value="1"/>
</dbReference>
<dbReference type="EMBL" id="CP047593">
    <property type="protein sequence ID" value="QHI68462.1"/>
    <property type="molecule type" value="Genomic_DNA"/>
</dbReference>
<dbReference type="Proteomes" id="UP000464954">
    <property type="component" value="Chromosome"/>
</dbReference>
<dbReference type="InterPro" id="IPR027417">
    <property type="entry name" value="P-loop_NTPase"/>
</dbReference>
<accession>A0A6P1M2Z5</accession>
<protein>
    <recommendedName>
        <fullName evidence="3">Sulfotransferase</fullName>
    </recommendedName>
</protein>
<sequence length="210" mass="24267">MRAVLNQRDRGAEKDFLSRLCVIGSFPRSGSHWTRRMLGEIISLRSGIPATFGNPLNILAGFTQTVNRGNWKEHKEPIIWAAHDLRIAPTHWKIYLRRDFEEVFRSTQKAETELPDCWWGGSRDECFKKWKHHTEVGCSRAKLVVDYNMTRANPETTVRAICEVLEMNPTDEEVARALCAGRRENMLKEQTGSEHLTWSMVNTEDAYENC</sequence>
<evidence type="ECO:0000313" key="1">
    <source>
        <dbReference type="EMBL" id="QHI68462.1"/>
    </source>
</evidence>
<dbReference type="AlphaFoldDB" id="A0A6P1M2Z5"/>
<dbReference type="KEGG" id="taer:GT409_03005"/>
<evidence type="ECO:0000313" key="2">
    <source>
        <dbReference type="Proteomes" id="UP000464954"/>
    </source>
</evidence>
<organism evidence="1 2">
    <name type="scientific">Tichowtungia aerotolerans</name>
    <dbReference type="NCBI Taxonomy" id="2697043"/>
    <lineage>
        <taxon>Bacteria</taxon>
        <taxon>Pseudomonadati</taxon>
        <taxon>Kiritimatiellota</taxon>
        <taxon>Tichowtungiia</taxon>
        <taxon>Tichowtungiales</taxon>
        <taxon>Tichowtungiaceae</taxon>
        <taxon>Tichowtungia</taxon>
    </lineage>
</organism>
<gene>
    <name evidence="1" type="ORF">GT409_03005</name>
</gene>
<reference evidence="1 2" key="1">
    <citation type="submission" date="2020-01" db="EMBL/GenBank/DDBJ databases">
        <title>Ponticoccus aerotolerans gen. nov., sp. nov., an anaerobic bacterium and proposal of Ponticoccusceae fam. nov., Ponticoccusles ord. nov. and Ponticoccuse classis nov. in the phylum Kiritimatiellaeota.</title>
        <authorList>
            <person name="Zhou L.Y."/>
            <person name="Du Z.J."/>
        </authorList>
    </citation>
    <scope>NUCLEOTIDE SEQUENCE [LARGE SCALE GENOMIC DNA]</scope>
    <source>
        <strain evidence="1 2">S-5007</strain>
    </source>
</reference>
<dbReference type="RefSeq" id="WP_160626806.1">
    <property type="nucleotide sequence ID" value="NZ_CP047593.1"/>
</dbReference>